<gene>
    <name evidence="1" type="ORF">EVAR_9334_1</name>
</gene>
<protein>
    <submittedName>
        <fullName evidence="1">Uncharacterized protein</fullName>
    </submittedName>
</protein>
<comment type="caution">
    <text evidence="1">The sequence shown here is derived from an EMBL/GenBank/DDBJ whole genome shotgun (WGS) entry which is preliminary data.</text>
</comment>
<proteinExistence type="predicted"/>
<organism evidence="1 2">
    <name type="scientific">Eumeta variegata</name>
    <name type="common">Bagworm moth</name>
    <name type="synonym">Eumeta japonica</name>
    <dbReference type="NCBI Taxonomy" id="151549"/>
    <lineage>
        <taxon>Eukaryota</taxon>
        <taxon>Metazoa</taxon>
        <taxon>Ecdysozoa</taxon>
        <taxon>Arthropoda</taxon>
        <taxon>Hexapoda</taxon>
        <taxon>Insecta</taxon>
        <taxon>Pterygota</taxon>
        <taxon>Neoptera</taxon>
        <taxon>Endopterygota</taxon>
        <taxon>Lepidoptera</taxon>
        <taxon>Glossata</taxon>
        <taxon>Ditrysia</taxon>
        <taxon>Tineoidea</taxon>
        <taxon>Psychidae</taxon>
        <taxon>Oiketicinae</taxon>
        <taxon>Eumeta</taxon>
    </lineage>
</organism>
<sequence length="71" mass="8206">MHNSLVLRARQTDHVEWERDARHSALSRSVTHRYVTERYFSNVVFRVYAARKSSGVAAACHASEYLLESIL</sequence>
<evidence type="ECO:0000313" key="2">
    <source>
        <dbReference type="Proteomes" id="UP000299102"/>
    </source>
</evidence>
<keyword evidence="2" id="KW-1185">Reference proteome</keyword>
<reference evidence="1 2" key="1">
    <citation type="journal article" date="2019" name="Commun. Biol.">
        <title>The bagworm genome reveals a unique fibroin gene that provides high tensile strength.</title>
        <authorList>
            <person name="Kono N."/>
            <person name="Nakamura H."/>
            <person name="Ohtoshi R."/>
            <person name="Tomita M."/>
            <person name="Numata K."/>
            <person name="Arakawa K."/>
        </authorList>
    </citation>
    <scope>NUCLEOTIDE SEQUENCE [LARGE SCALE GENOMIC DNA]</scope>
</reference>
<evidence type="ECO:0000313" key="1">
    <source>
        <dbReference type="EMBL" id="GBP15559.1"/>
    </source>
</evidence>
<dbReference type="AlphaFoldDB" id="A0A4C1TLV4"/>
<name>A0A4C1TLV4_EUMVA</name>
<dbReference type="Proteomes" id="UP000299102">
    <property type="component" value="Unassembled WGS sequence"/>
</dbReference>
<dbReference type="EMBL" id="BGZK01000072">
    <property type="protein sequence ID" value="GBP15559.1"/>
    <property type="molecule type" value="Genomic_DNA"/>
</dbReference>
<accession>A0A4C1TLV4</accession>